<evidence type="ECO:0000256" key="1">
    <source>
        <dbReference type="ARBA" id="ARBA00004127"/>
    </source>
</evidence>
<dbReference type="Pfam" id="PF04191">
    <property type="entry name" value="PEMT"/>
    <property type="match status" value="1"/>
</dbReference>
<keyword evidence="2 5" id="KW-0812">Transmembrane</keyword>
<evidence type="ECO:0008006" key="8">
    <source>
        <dbReference type="Google" id="ProtNLM"/>
    </source>
</evidence>
<keyword evidence="4 5" id="KW-0472">Membrane</keyword>
<organism evidence="6 7">
    <name type="scientific">Calycomorphotria hydatis</name>
    <dbReference type="NCBI Taxonomy" id="2528027"/>
    <lineage>
        <taxon>Bacteria</taxon>
        <taxon>Pseudomonadati</taxon>
        <taxon>Planctomycetota</taxon>
        <taxon>Planctomycetia</taxon>
        <taxon>Planctomycetales</taxon>
        <taxon>Planctomycetaceae</taxon>
        <taxon>Calycomorphotria</taxon>
    </lineage>
</organism>
<keyword evidence="7" id="KW-1185">Reference proteome</keyword>
<dbReference type="RefSeq" id="WP_145261626.1">
    <property type="nucleotide sequence ID" value="NZ_CP036316.1"/>
</dbReference>
<protein>
    <recommendedName>
        <fullName evidence="8">Isoprenylcysteine carboxyl methyltransferase (ICMT) family protein</fullName>
    </recommendedName>
</protein>
<feature type="transmembrane region" description="Helical" evidence="5">
    <location>
        <begin position="135"/>
        <end position="164"/>
    </location>
</feature>
<feature type="transmembrane region" description="Helical" evidence="5">
    <location>
        <begin position="38"/>
        <end position="58"/>
    </location>
</feature>
<dbReference type="OrthoDB" id="9789029at2"/>
<evidence type="ECO:0000256" key="2">
    <source>
        <dbReference type="ARBA" id="ARBA00022692"/>
    </source>
</evidence>
<evidence type="ECO:0000256" key="5">
    <source>
        <dbReference type="SAM" id="Phobius"/>
    </source>
</evidence>
<dbReference type="PANTHER" id="PTHR12714">
    <property type="entry name" value="PROTEIN-S ISOPRENYLCYSTEINE O-METHYLTRANSFERASE"/>
    <property type="match status" value="1"/>
</dbReference>
<evidence type="ECO:0000313" key="6">
    <source>
        <dbReference type="EMBL" id="QDT64451.1"/>
    </source>
</evidence>
<feature type="transmembrane region" description="Helical" evidence="5">
    <location>
        <begin position="70"/>
        <end position="91"/>
    </location>
</feature>
<name>A0A517T7U6_9PLAN</name>
<keyword evidence="3 5" id="KW-1133">Transmembrane helix</keyword>
<dbReference type="InterPro" id="IPR007318">
    <property type="entry name" value="Phopholipid_MeTrfase"/>
</dbReference>
<dbReference type="PANTHER" id="PTHR12714:SF11">
    <property type="entry name" value="PROTEIN C-TERMINAL S-ISOPRENYLCYSTEINE CARBOXYL O-METHYLTRANSFERASE"/>
    <property type="match status" value="1"/>
</dbReference>
<feature type="transmembrane region" description="Helical" evidence="5">
    <location>
        <begin position="6"/>
        <end position="26"/>
    </location>
</feature>
<dbReference type="KEGG" id="chya:V22_16850"/>
<dbReference type="GO" id="GO:0016740">
    <property type="term" value="F:transferase activity"/>
    <property type="evidence" value="ECO:0007669"/>
    <property type="project" value="UniProtKB-ARBA"/>
</dbReference>
<dbReference type="AlphaFoldDB" id="A0A517T7U6"/>
<dbReference type="GO" id="GO:0012505">
    <property type="term" value="C:endomembrane system"/>
    <property type="evidence" value="ECO:0007669"/>
    <property type="project" value="UniProtKB-SubCell"/>
</dbReference>
<sequence length="194" mass="22415">MDELRWGVLLAVFLSYPPGCLFWLAVHPFANWWRRQPVWLYAGYLLATYIGWATLVLLQSEPLFGDDLKFHWLLTTLAVLLLVTGCGIAYLRSRQLGLWTMFGFPEIAKPQPDKQPLFTAGIYSVIRHPRYVEAVLILASAVLFANYVGGYLLLLGCVLLLAIVCPLEERELRNRFGEKYEEYAQQTPRFFPRW</sequence>
<dbReference type="Gene3D" id="1.20.120.1630">
    <property type="match status" value="1"/>
</dbReference>
<evidence type="ECO:0000313" key="7">
    <source>
        <dbReference type="Proteomes" id="UP000319976"/>
    </source>
</evidence>
<proteinExistence type="predicted"/>
<comment type="subcellular location">
    <subcellularLocation>
        <location evidence="1">Endomembrane system</location>
        <topology evidence="1">Multi-pass membrane protein</topology>
    </subcellularLocation>
</comment>
<gene>
    <name evidence="6" type="ORF">V22_16850</name>
</gene>
<reference evidence="6 7" key="1">
    <citation type="submission" date="2019-02" db="EMBL/GenBank/DDBJ databases">
        <title>Deep-cultivation of Planctomycetes and their phenomic and genomic characterization uncovers novel biology.</title>
        <authorList>
            <person name="Wiegand S."/>
            <person name="Jogler M."/>
            <person name="Boedeker C."/>
            <person name="Pinto D."/>
            <person name="Vollmers J."/>
            <person name="Rivas-Marin E."/>
            <person name="Kohn T."/>
            <person name="Peeters S.H."/>
            <person name="Heuer A."/>
            <person name="Rast P."/>
            <person name="Oberbeckmann S."/>
            <person name="Bunk B."/>
            <person name="Jeske O."/>
            <person name="Meyerdierks A."/>
            <person name="Storesund J.E."/>
            <person name="Kallscheuer N."/>
            <person name="Luecker S."/>
            <person name="Lage O.M."/>
            <person name="Pohl T."/>
            <person name="Merkel B.J."/>
            <person name="Hornburger P."/>
            <person name="Mueller R.-W."/>
            <person name="Bruemmer F."/>
            <person name="Labrenz M."/>
            <person name="Spormann A.M."/>
            <person name="Op den Camp H."/>
            <person name="Overmann J."/>
            <person name="Amann R."/>
            <person name="Jetten M.S.M."/>
            <person name="Mascher T."/>
            <person name="Medema M.H."/>
            <person name="Devos D.P."/>
            <person name="Kaster A.-K."/>
            <person name="Ovreas L."/>
            <person name="Rohde M."/>
            <person name="Galperin M.Y."/>
            <person name="Jogler C."/>
        </authorList>
    </citation>
    <scope>NUCLEOTIDE SEQUENCE [LARGE SCALE GENOMIC DNA]</scope>
    <source>
        <strain evidence="6 7">V22</strain>
    </source>
</reference>
<accession>A0A517T7U6</accession>
<evidence type="ECO:0000256" key="4">
    <source>
        <dbReference type="ARBA" id="ARBA00023136"/>
    </source>
</evidence>
<dbReference type="EMBL" id="CP036316">
    <property type="protein sequence ID" value="QDT64451.1"/>
    <property type="molecule type" value="Genomic_DNA"/>
</dbReference>
<dbReference type="Proteomes" id="UP000319976">
    <property type="component" value="Chromosome"/>
</dbReference>
<evidence type="ECO:0000256" key="3">
    <source>
        <dbReference type="ARBA" id="ARBA00022989"/>
    </source>
</evidence>